<name>A0A382L4Q0_9ZZZZ</name>
<dbReference type="InterPro" id="IPR004373">
    <property type="entry name" value="RF-1"/>
</dbReference>
<dbReference type="FunFam" id="3.30.70.1660:FF:000002">
    <property type="entry name" value="Peptide chain release factor 1"/>
    <property type="match status" value="1"/>
</dbReference>
<dbReference type="FunFam" id="3.30.160.20:FF:000004">
    <property type="entry name" value="Peptide chain release factor 1"/>
    <property type="match status" value="1"/>
</dbReference>
<dbReference type="InterPro" id="IPR045853">
    <property type="entry name" value="Pep_chain_release_fac_I_sf"/>
</dbReference>
<dbReference type="Gene3D" id="3.30.70.1660">
    <property type="match status" value="1"/>
</dbReference>
<proteinExistence type="inferred from homology"/>
<dbReference type="InterPro" id="IPR050057">
    <property type="entry name" value="Prokaryotic/Mito_RF"/>
</dbReference>
<dbReference type="EMBL" id="UINC01084285">
    <property type="protein sequence ID" value="SVC30785.1"/>
    <property type="molecule type" value="Genomic_DNA"/>
</dbReference>
<dbReference type="NCBIfam" id="NF001859">
    <property type="entry name" value="PRK00591.1"/>
    <property type="match status" value="1"/>
</dbReference>
<reference evidence="5" key="1">
    <citation type="submission" date="2018-05" db="EMBL/GenBank/DDBJ databases">
        <authorList>
            <person name="Lanie J.A."/>
            <person name="Ng W.-L."/>
            <person name="Kazmierczak K.M."/>
            <person name="Andrzejewski T.M."/>
            <person name="Davidsen T.M."/>
            <person name="Wayne K.J."/>
            <person name="Tettelin H."/>
            <person name="Glass J.I."/>
            <person name="Rusch D."/>
            <person name="Podicherti R."/>
            <person name="Tsui H.-C.T."/>
            <person name="Winkler M.E."/>
        </authorList>
    </citation>
    <scope>NUCLEOTIDE SEQUENCE</scope>
</reference>
<evidence type="ECO:0000256" key="1">
    <source>
        <dbReference type="ARBA" id="ARBA00010835"/>
    </source>
</evidence>
<dbReference type="PANTHER" id="PTHR43804:SF7">
    <property type="entry name" value="LD18447P"/>
    <property type="match status" value="1"/>
</dbReference>
<dbReference type="SMART" id="SM00937">
    <property type="entry name" value="PCRF"/>
    <property type="match status" value="1"/>
</dbReference>
<dbReference type="GO" id="GO:0016149">
    <property type="term" value="F:translation release factor activity, codon specific"/>
    <property type="evidence" value="ECO:0007669"/>
    <property type="project" value="InterPro"/>
</dbReference>
<evidence type="ECO:0000256" key="3">
    <source>
        <dbReference type="ARBA" id="ARBA00022917"/>
    </source>
</evidence>
<dbReference type="GO" id="GO:0005737">
    <property type="term" value="C:cytoplasm"/>
    <property type="evidence" value="ECO:0007669"/>
    <property type="project" value="UniProtKB-ARBA"/>
</dbReference>
<dbReference type="InterPro" id="IPR005139">
    <property type="entry name" value="PCRF"/>
</dbReference>
<dbReference type="Gene3D" id="6.10.140.1950">
    <property type="match status" value="1"/>
</dbReference>
<evidence type="ECO:0000313" key="5">
    <source>
        <dbReference type="EMBL" id="SVC30785.1"/>
    </source>
</evidence>
<dbReference type="Pfam" id="PF00472">
    <property type="entry name" value="RF-1"/>
    <property type="match status" value="1"/>
</dbReference>
<comment type="similarity">
    <text evidence="1">Belongs to the prokaryotic/mitochondrial release factor family.</text>
</comment>
<protein>
    <recommendedName>
        <fullName evidence="4">Peptide chain release factor domain-containing protein</fullName>
    </recommendedName>
</protein>
<organism evidence="5">
    <name type="scientific">marine metagenome</name>
    <dbReference type="NCBI Taxonomy" id="408172"/>
    <lineage>
        <taxon>unclassified sequences</taxon>
        <taxon>metagenomes</taxon>
        <taxon>ecological metagenomes</taxon>
    </lineage>
</organism>
<keyword evidence="3" id="KW-0648">Protein biosynthesis</keyword>
<dbReference type="AlphaFoldDB" id="A0A382L4Q0"/>
<dbReference type="PANTHER" id="PTHR43804">
    <property type="entry name" value="LD18447P"/>
    <property type="match status" value="1"/>
</dbReference>
<evidence type="ECO:0000259" key="4">
    <source>
        <dbReference type="SMART" id="SM00937"/>
    </source>
</evidence>
<accession>A0A382L4Q0</accession>
<dbReference type="Gene3D" id="3.30.160.20">
    <property type="match status" value="1"/>
</dbReference>
<dbReference type="NCBIfam" id="TIGR00019">
    <property type="entry name" value="prfA"/>
    <property type="match status" value="1"/>
</dbReference>
<evidence type="ECO:0000256" key="2">
    <source>
        <dbReference type="ARBA" id="ARBA00022481"/>
    </source>
</evidence>
<feature type="domain" description="Peptide chain release factor" evidence="4">
    <location>
        <begin position="59"/>
        <end position="174"/>
    </location>
</feature>
<sequence>MLDKVKDMVARYEEIETLIQNPKLAAIPDKYAALMRERGSLEKVVTRQREIDSIREQKEQTKALLEDPEMKAMAEEEMKGLTERENILLSELEEILLTEDEVSMRSVIVEIRPGVGGAEAALFAHELMEMYTKFALSRKWKIQQMDVVTSDLGGLKYGVFSVEGPEVYKFLRYESGTHRVQRVPATEASGRVHTSTCTVAVMPQAETVEITLDQKDIKIDTFSAGGPGGQHVNKTQSAIRITHLPTGIVVQCQNERSQGRNRDLAMRWLRARIYEHEEEQKAKERRDLRRSKIGTGERSEKIRTYNFHDNRITDHRINFSVHRLAEFLEGEIMEMVEKLQECERAEKLKNLGKK</sequence>
<dbReference type="Pfam" id="PF03462">
    <property type="entry name" value="PCRF"/>
    <property type="match status" value="1"/>
</dbReference>
<keyword evidence="2" id="KW-0488">Methylation</keyword>
<dbReference type="InterPro" id="IPR000352">
    <property type="entry name" value="Pep_chain_release_fac_I"/>
</dbReference>
<gene>
    <name evidence="5" type="ORF">METZ01_LOCUS283639</name>
</gene>
<dbReference type="SUPFAM" id="SSF75620">
    <property type="entry name" value="Release factor"/>
    <property type="match status" value="1"/>
</dbReference>